<dbReference type="InterPro" id="IPR001584">
    <property type="entry name" value="Integrase_cat-core"/>
</dbReference>
<dbReference type="InterPro" id="IPR012337">
    <property type="entry name" value="RNaseH-like_sf"/>
</dbReference>
<dbReference type="Gene3D" id="3.30.420.10">
    <property type="entry name" value="Ribonuclease H-like superfamily/Ribonuclease H"/>
    <property type="match status" value="1"/>
</dbReference>
<name>A0AAF0QTE2_SOLVR</name>
<evidence type="ECO:0000259" key="1">
    <source>
        <dbReference type="PROSITE" id="PS50994"/>
    </source>
</evidence>
<reference evidence="2" key="1">
    <citation type="submission" date="2023-08" db="EMBL/GenBank/DDBJ databases">
        <title>A de novo genome assembly of Solanum verrucosum Schlechtendal, a Mexican diploid species geographically isolated from the other diploid A-genome species in potato relatives.</title>
        <authorList>
            <person name="Hosaka K."/>
        </authorList>
    </citation>
    <scope>NUCLEOTIDE SEQUENCE</scope>
    <source>
        <tissue evidence="2">Young leaves</tissue>
    </source>
</reference>
<accession>A0AAF0QTE2</accession>
<dbReference type="InterPro" id="IPR036397">
    <property type="entry name" value="RNaseH_sf"/>
</dbReference>
<dbReference type="Proteomes" id="UP001234989">
    <property type="component" value="Chromosome 4"/>
</dbReference>
<evidence type="ECO:0000313" key="3">
    <source>
        <dbReference type="Proteomes" id="UP001234989"/>
    </source>
</evidence>
<dbReference type="PROSITE" id="PS50994">
    <property type="entry name" value="INTEGRASE"/>
    <property type="match status" value="1"/>
</dbReference>
<dbReference type="GO" id="GO:0003676">
    <property type="term" value="F:nucleic acid binding"/>
    <property type="evidence" value="ECO:0007669"/>
    <property type="project" value="InterPro"/>
</dbReference>
<protein>
    <recommendedName>
        <fullName evidence="1">Integrase catalytic domain-containing protein</fullName>
    </recommendedName>
</protein>
<feature type="domain" description="Integrase catalytic" evidence="1">
    <location>
        <begin position="1"/>
        <end position="79"/>
    </location>
</feature>
<proteinExistence type="predicted"/>
<dbReference type="InterPro" id="IPR039537">
    <property type="entry name" value="Retrotran_Ty1/copia-like"/>
</dbReference>
<dbReference type="AlphaFoldDB" id="A0AAF0QTE2"/>
<dbReference type="PANTHER" id="PTHR42648">
    <property type="entry name" value="TRANSPOSASE, PUTATIVE-RELATED"/>
    <property type="match status" value="1"/>
</dbReference>
<dbReference type="PANTHER" id="PTHR42648:SF28">
    <property type="entry name" value="TRANSPOSON-ENCODED PROTEIN WITH RIBONUCLEASE H-LIKE AND RETROVIRUS ZINC FINGER-LIKE DOMAINS"/>
    <property type="match status" value="1"/>
</dbReference>
<dbReference type="InterPro" id="IPR057670">
    <property type="entry name" value="SH3_retrovirus"/>
</dbReference>
<dbReference type="Pfam" id="PF25597">
    <property type="entry name" value="SH3_retrovirus"/>
    <property type="match status" value="1"/>
</dbReference>
<dbReference type="GO" id="GO:0015074">
    <property type="term" value="P:DNA integration"/>
    <property type="evidence" value="ECO:0007669"/>
    <property type="project" value="InterPro"/>
</dbReference>
<organism evidence="2 3">
    <name type="scientific">Solanum verrucosum</name>
    <dbReference type="NCBI Taxonomy" id="315347"/>
    <lineage>
        <taxon>Eukaryota</taxon>
        <taxon>Viridiplantae</taxon>
        <taxon>Streptophyta</taxon>
        <taxon>Embryophyta</taxon>
        <taxon>Tracheophyta</taxon>
        <taxon>Spermatophyta</taxon>
        <taxon>Magnoliopsida</taxon>
        <taxon>eudicotyledons</taxon>
        <taxon>Gunneridae</taxon>
        <taxon>Pentapetalae</taxon>
        <taxon>asterids</taxon>
        <taxon>lamiids</taxon>
        <taxon>Solanales</taxon>
        <taxon>Solanaceae</taxon>
        <taxon>Solanoideae</taxon>
        <taxon>Solaneae</taxon>
        <taxon>Solanum</taxon>
    </lineage>
</organism>
<dbReference type="SUPFAM" id="SSF53098">
    <property type="entry name" value="Ribonuclease H-like"/>
    <property type="match status" value="1"/>
</dbReference>
<dbReference type="EMBL" id="CP133615">
    <property type="protein sequence ID" value="WMV25609.1"/>
    <property type="molecule type" value="Genomic_DNA"/>
</dbReference>
<gene>
    <name evidence="2" type="ORF">MTR67_018994</name>
</gene>
<evidence type="ECO:0000313" key="2">
    <source>
        <dbReference type="EMBL" id="WMV25609.1"/>
    </source>
</evidence>
<sequence length="594" mass="66866">MSHQGIIHQTSCPYTPQQNGVAERKNRHLIETVRTLLIESHVPLRFWGDAVLSSCYLINRMPSSSIQNQVLHSILYPQSHLYSIPPRVFGSTCFVHNLAPGKDKLTPRALKCVFLGYSRVQKGYRCYSHDLRRYLMSADVTFFESQPYYTSSDRPDVSEVLPIPQVLPVPTFEGPTVTSPSPVAVPPLLTYHRRPRPAIVSNDSCHAPDPAPTAALPPASQSIPLQKELSGIDLFMADVEALEAYLNYFYCISKRWTKPLPETYDPEQVSEYFNLRPHVVALRLLEVFVAFTSAAIQIRISGLLPTSNEDVVKETSDYILGKVLKETMLNLGPTFIKIGQSLSTRPDIIGSEITKNLYAESLKQKDGDRNSTSDPVLCKEVVAAVHNFHAQSFFEKSFNVTIALIPKKMGAKQLKDFRPISLIEKHLQDSIKSSDLKAQESSFQAGGCSQLAFIKGRQIMDAILIANECVDVRKISKVPGVLYLHHSNKHCGRRQSRLVLEWRPNGLPTCPQNLMGLEYGGLSEVNGSVLLTAAKSRGISWTVPRSIKEALACWNRDGNQSGHKERWKIFPAYIWWTIWMERNQKCFENKRCSL</sequence>
<keyword evidence="3" id="KW-1185">Reference proteome</keyword>